<dbReference type="GO" id="GO:0005829">
    <property type="term" value="C:cytosol"/>
    <property type="evidence" value="ECO:0007669"/>
    <property type="project" value="TreeGrafter"/>
</dbReference>
<dbReference type="GO" id="GO:0008782">
    <property type="term" value="F:adenosylhomocysteine nucleosidase activity"/>
    <property type="evidence" value="ECO:0007669"/>
    <property type="project" value="TreeGrafter"/>
</dbReference>
<dbReference type="Gene3D" id="3.40.50.1580">
    <property type="entry name" value="Nucleoside phosphorylase domain"/>
    <property type="match status" value="1"/>
</dbReference>
<dbReference type="GO" id="GO:0009116">
    <property type="term" value="P:nucleoside metabolic process"/>
    <property type="evidence" value="ECO:0007669"/>
    <property type="project" value="InterPro"/>
</dbReference>
<evidence type="ECO:0000256" key="1">
    <source>
        <dbReference type="SAM" id="MobiDB-lite"/>
    </source>
</evidence>
<dbReference type="PANTHER" id="PTHR46832">
    <property type="entry name" value="5'-METHYLTHIOADENOSINE/S-ADENOSYLHOMOCYSTEINE NUCLEOSIDASE"/>
    <property type="match status" value="1"/>
</dbReference>
<feature type="domain" description="Nucleoside phosphorylase" evidence="2">
    <location>
        <begin position="23"/>
        <end position="262"/>
    </location>
</feature>
<keyword evidence="4" id="KW-1185">Reference proteome</keyword>
<dbReference type="EMBL" id="WRXO01000003">
    <property type="protein sequence ID" value="MVT41333.1"/>
    <property type="molecule type" value="Genomic_DNA"/>
</dbReference>
<dbReference type="GO" id="GO:0008930">
    <property type="term" value="F:methylthioadenosine nucleosidase activity"/>
    <property type="evidence" value="ECO:0007669"/>
    <property type="project" value="TreeGrafter"/>
</dbReference>
<feature type="region of interest" description="Disordered" evidence="1">
    <location>
        <begin position="915"/>
        <end position="935"/>
    </location>
</feature>
<dbReference type="PANTHER" id="PTHR46832:SF1">
    <property type="entry name" value="5'-METHYLTHIOADENOSINE_S-ADENOSYLHOMOCYSTEINE NUCLEOSIDASE"/>
    <property type="match status" value="1"/>
</dbReference>
<name>A0A6N8J8A1_9BACT</name>
<dbReference type="Gene3D" id="3.40.50.300">
    <property type="entry name" value="P-loop containing nucleotide triphosphate hydrolases"/>
    <property type="match status" value="1"/>
</dbReference>
<accession>A0A6N8J8A1</accession>
<evidence type="ECO:0000259" key="2">
    <source>
        <dbReference type="Pfam" id="PF01048"/>
    </source>
</evidence>
<dbReference type="InterPro" id="IPR027417">
    <property type="entry name" value="P-loop_NTPase"/>
</dbReference>
<dbReference type="SUPFAM" id="SSF53167">
    <property type="entry name" value="Purine and uridine phosphorylases"/>
    <property type="match status" value="1"/>
</dbReference>
<proteinExistence type="predicted"/>
<feature type="compositionally biased region" description="Acidic residues" evidence="1">
    <location>
        <begin position="918"/>
        <end position="929"/>
    </location>
</feature>
<evidence type="ECO:0000313" key="4">
    <source>
        <dbReference type="Proteomes" id="UP000468388"/>
    </source>
</evidence>
<protein>
    <recommendedName>
        <fullName evidence="2">Nucleoside phosphorylase domain-containing protein</fullName>
    </recommendedName>
</protein>
<dbReference type="InterPro" id="IPR035994">
    <property type="entry name" value="Nucleoside_phosphorylase_sf"/>
</dbReference>
<sequence>MTNYKEVAPALIDKYKQYCNLLIVTATKIEKDVLHEHLFAIDGQDEVLKIQKGSYTYYLGKFGHYNVVHVATGNMGSISRTAAIATTMKAIEFWQPKVVLMVGIAFGGKPDKVQIGDVLISERVVNYQLIRANKDGSNTYRGQEGPASSLLLNRFVSADDWRFNVKFDDQDYEAKYVHGLMLSGEELLDNKQRKEELMKEWPGAIGGEMEGAGIYTACDGNCVRDWILVKGVCDYGDGDKDENPNKDLFQEIAIKSSVSLAEHVFRSPHAFEDIGLYAGAFPTSKENGANSKKKVENVLDEQVKRQLAKQKASQKYIPETFVEVGKNKEMLRYFCDPVAFLPKVMWEYSVLDFVPLNKILTQKGAAEFEFDLTAFETEVPNVQITSFPEFYNRLGTYLREKVSEFELPTMAGNSVRKFSYKLSRLEEISQWLAKKVCLIKENAGQGKTNFVCDLVENFLVKREIPTVFLLGTDIDPSDIRKSIMKRGYPDRSGLDFETFLSEVEQHCLSVNKPFVIIIDGLNENAAAQKLSENLEQFITEITERPYIKVIITCRSEYYQKHFSNFEKASFSSSMGETGHLTISPKGVEAEKIFNGYLDYFKIDLKTYSTKVFDQLTQNFLLLRIFCDAHRGEQIQFLGHIHKESLFKRYYETKVNEITKRMEADDELRVSGPINIRNFIGRLISYMVEHRKYENIPLDDLLEKEDNRKVYVRFLDENILVRRDPAGANGIFGDQEVVNFTFDEFRDYLLSEYLISKIYRADKKEFSRFLKEEINPSSRILEGCGTFLYYIAKKSGDTELLAIVEGQAWFDSIYLRCIFNLEDQYISATDRTRIFAAIDTDRYSALKIFYSFLYRDRVTDTPNLNLQHYLEYLRLLSPEAFRKNFLDLFNDQEYSHNSIHIDKFLAEIGNLLEPSNGKEDDDSDGDDDTPVENKTGNFPHSYFEVLIYLFSHRLGWEARETYERYYHRYPDQAKVQLKAGLSSKNPMIISGIEIFCKFYDILL</sequence>
<dbReference type="GO" id="GO:0019284">
    <property type="term" value="P:L-methionine salvage from S-adenosylmethionine"/>
    <property type="evidence" value="ECO:0007669"/>
    <property type="project" value="TreeGrafter"/>
</dbReference>
<gene>
    <name evidence="3" type="ORF">GO495_12120</name>
</gene>
<evidence type="ECO:0000313" key="3">
    <source>
        <dbReference type="EMBL" id="MVT41333.1"/>
    </source>
</evidence>
<dbReference type="Pfam" id="PF01048">
    <property type="entry name" value="PNP_UDP_1"/>
    <property type="match status" value="1"/>
</dbReference>
<dbReference type="InterPro" id="IPR000845">
    <property type="entry name" value="Nucleoside_phosphorylase_d"/>
</dbReference>
<reference evidence="3 4" key="1">
    <citation type="submission" date="2019-12" db="EMBL/GenBank/DDBJ databases">
        <title>The draft genomic sequence of strain Chitinophaga oryziterrae JCM 16595.</title>
        <authorList>
            <person name="Zhang X."/>
        </authorList>
    </citation>
    <scope>NUCLEOTIDE SEQUENCE [LARGE SCALE GENOMIC DNA]</scope>
    <source>
        <strain evidence="3 4">JCM 16595</strain>
    </source>
</reference>
<dbReference type="Proteomes" id="UP000468388">
    <property type="component" value="Unassembled WGS sequence"/>
</dbReference>
<dbReference type="OrthoDB" id="9757917at2"/>
<comment type="caution">
    <text evidence="3">The sequence shown here is derived from an EMBL/GenBank/DDBJ whole genome shotgun (WGS) entry which is preliminary data.</text>
</comment>
<dbReference type="AlphaFoldDB" id="A0A6N8J8A1"/>
<organism evidence="3 4">
    <name type="scientific">Chitinophaga oryziterrae</name>
    <dbReference type="NCBI Taxonomy" id="1031224"/>
    <lineage>
        <taxon>Bacteria</taxon>
        <taxon>Pseudomonadati</taxon>
        <taxon>Bacteroidota</taxon>
        <taxon>Chitinophagia</taxon>
        <taxon>Chitinophagales</taxon>
        <taxon>Chitinophagaceae</taxon>
        <taxon>Chitinophaga</taxon>
    </lineage>
</organism>
<dbReference type="CDD" id="cd09008">
    <property type="entry name" value="MTAN"/>
    <property type="match status" value="1"/>
</dbReference>
<dbReference type="RefSeq" id="WP_157299962.1">
    <property type="nucleotide sequence ID" value="NZ_BAAAZB010000025.1"/>
</dbReference>